<dbReference type="Pfam" id="PF00270">
    <property type="entry name" value="DEAD"/>
    <property type="match status" value="1"/>
</dbReference>
<feature type="short sequence motif" description="Q motif" evidence="6">
    <location>
        <begin position="222"/>
        <end position="250"/>
    </location>
</feature>
<dbReference type="PROSITE" id="PS00039">
    <property type="entry name" value="DEAD_ATP_HELICASE"/>
    <property type="match status" value="1"/>
</dbReference>
<evidence type="ECO:0000313" key="12">
    <source>
        <dbReference type="Proteomes" id="UP001286313"/>
    </source>
</evidence>
<evidence type="ECO:0000259" key="9">
    <source>
        <dbReference type="PROSITE" id="PS51194"/>
    </source>
</evidence>
<keyword evidence="3" id="KW-0378">Hydrolase</keyword>
<dbReference type="CDD" id="cd18787">
    <property type="entry name" value="SF2_C_DEAD"/>
    <property type="match status" value="1"/>
</dbReference>
<feature type="domain" description="Helicase C-terminal" evidence="9">
    <location>
        <begin position="438"/>
        <end position="609"/>
    </location>
</feature>
<evidence type="ECO:0000259" key="8">
    <source>
        <dbReference type="PROSITE" id="PS51192"/>
    </source>
</evidence>
<dbReference type="GO" id="GO:0003676">
    <property type="term" value="F:nucleic acid binding"/>
    <property type="evidence" value="ECO:0007669"/>
    <property type="project" value="InterPro"/>
</dbReference>
<feature type="region of interest" description="Disordered" evidence="7">
    <location>
        <begin position="685"/>
        <end position="739"/>
    </location>
</feature>
<evidence type="ECO:0000256" key="3">
    <source>
        <dbReference type="ARBA" id="ARBA00022801"/>
    </source>
</evidence>
<feature type="domain" description="Helicase ATP-binding" evidence="8">
    <location>
        <begin position="253"/>
        <end position="427"/>
    </location>
</feature>
<dbReference type="PANTHER" id="PTHR47959">
    <property type="entry name" value="ATP-DEPENDENT RNA HELICASE RHLE-RELATED"/>
    <property type="match status" value="1"/>
</dbReference>
<evidence type="ECO:0000256" key="6">
    <source>
        <dbReference type="PROSITE-ProRule" id="PRU00552"/>
    </source>
</evidence>
<evidence type="ECO:0000256" key="2">
    <source>
        <dbReference type="ARBA" id="ARBA00022741"/>
    </source>
</evidence>
<dbReference type="GO" id="GO:0005829">
    <property type="term" value="C:cytosol"/>
    <property type="evidence" value="ECO:0007669"/>
    <property type="project" value="TreeGrafter"/>
</dbReference>
<comment type="caution">
    <text evidence="11">The sequence shown here is derived from an EMBL/GenBank/DDBJ whole genome shotgun (WGS) entry which is preliminary data.</text>
</comment>
<keyword evidence="4" id="KW-0347">Helicase</keyword>
<name>A0AAE1FV53_PETCI</name>
<dbReference type="InterPro" id="IPR000629">
    <property type="entry name" value="RNA-helicase_DEAD-box_CS"/>
</dbReference>
<dbReference type="GO" id="GO:0005524">
    <property type="term" value="F:ATP binding"/>
    <property type="evidence" value="ECO:0007669"/>
    <property type="project" value="UniProtKB-KW"/>
</dbReference>
<keyword evidence="12" id="KW-1185">Reference proteome</keyword>
<feature type="region of interest" description="Disordered" evidence="7">
    <location>
        <begin position="124"/>
        <end position="150"/>
    </location>
</feature>
<dbReference type="GO" id="GO:0003724">
    <property type="term" value="F:RNA helicase activity"/>
    <property type="evidence" value="ECO:0007669"/>
    <property type="project" value="UniProtKB-EC"/>
</dbReference>
<dbReference type="GO" id="GO:0016787">
    <property type="term" value="F:hydrolase activity"/>
    <property type="evidence" value="ECO:0007669"/>
    <property type="project" value="UniProtKB-KW"/>
</dbReference>
<dbReference type="InterPro" id="IPR011545">
    <property type="entry name" value="DEAD/DEAH_box_helicase_dom"/>
</dbReference>
<feature type="region of interest" description="Disordered" evidence="7">
    <location>
        <begin position="1"/>
        <end position="53"/>
    </location>
</feature>
<dbReference type="InterPro" id="IPR050079">
    <property type="entry name" value="DEAD_box_RNA_helicase"/>
</dbReference>
<dbReference type="EMBL" id="JAWQEG010001402">
    <property type="protein sequence ID" value="KAK3879752.1"/>
    <property type="molecule type" value="Genomic_DNA"/>
</dbReference>
<dbReference type="PANTHER" id="PTHR47959:SF1">
    <property type="entry name" value="ATP-DEPENDENT RNA HELICASE DBPA"/>
    <property type="match status" value="1"/>
</dbReference>
<dbReference type="Gene3D" id="3.40.50.300">
    <property type="entry name" value="P-loop containing nucleotide triphosphate hydrolases"/>
    <property type="match status" value="2"/>
</dbReference>
<keyword evidence="5" id="KW-0067">ATP-binding</keyword>
<accession>A0AAE1FV53</accession>
<feature type="domain" description="DEAD-box RNA helicase Q" evidence="10">
    <location>
        <begin position="222"/>
        <end position="250"/>
    </location>
</feature>
<evidence type="ECO:0000259" key="10">
    <source>
        <dbReference type="PROSITE" id="PS51195"/>
    </source>
</evidence>
<protein>
    <recommendedName>
        <fullName evidence="1">RNA helicase</fullName>
        <ecNumber evidence="1">3.6.4.13</ecNumber>
    </recommendedName>
</protein>
<dbReference type="SUPFAM" id="SSF52540">
    <property type="entry name" value="P-loop containing nucleoside triphosphate hydrolases"/>
    <property type="match status" value="1"/>
</dbReference>
<evidence type="ECO:0000256" key="7">
    <source>
        <dbReference type="SAM" id="MobiDB-lite"/>
    </source>
</evidence>
<keyword evidence="2" id="KW-0547">Nucleotide-binding</keyword>
<dbReference type="PROSITE" id="PS51192">
    <property type="entry name" value="HELICASE_ATP_BIND_1"/>
    <property type="match status" value="1"/>
</dbReference>
<organism evidence="11 12">
    <name type="scientific">Petrolisthes cinctipes</name>
    <name type="common">Flat porcelain crab</name>
    <dbReference type="NCBI Taxonomy" id="88211"/>
    <lineage>
        <taxon>Eukaryota</taxon>
        <taxon>Metazoa</taxon>
        <taxon>Ecdysozoa</taxon>
        <taxon>Arthropoda</taxon>
        <taxon>Crustacea</taxon>
        <taxon>Multicrustacea</taxon>
        <taxon>Malacostraca</taxon>
        <taxon>Eumalacostraca</taxon>
        <taxon>Eucarida</taxon>
        <taxon>Decapoda</taxon>
        <taxon>Pleocyemata</taxon>
        <taxon>Anomura</taxon>
        <taxon>Galatheoidea</taxon>
        <taxon>Porcellanidae</taxon>
        <taxon>Petrolisthes</taxon>
    </lineage>
</organism>
<dbReference type="SMART" id="SM00487">
    <property type="entry name" value="DEXDc"/>
    <property type="match status" value="1"/>
</dbReference>
<dbReference type="Pfam" id="PF00271">
    <property type="entry name" value="Helicase_C"/>
    <property type="match status" value="1"/>
</dbReference>
<proteinExistence type="predicted"/>
<dbReference type="PROSITE" id="PS51195">
    <property type="entry name" value="Q_MOTIF"/>
    <property type="match status" value="1"/>
</dbReference>
<gene>
    <name evidence="11" type="ORF">Pcinc_015738</name>
</gene>
<feature type="region of interest" description="Disordered" evidence="7">
    <location>
        <begin position="641"/>
        <end position="663"/>
    </location>
</feature>
<dbReference type="InterPro" id="IPR014014">
    <property type="entry name" value="RNA_helicase_DEAD_Q_motif"/>
</dbReference>
<dbReference type="InterPro" id="IPR027417">
    <property type="entry name" value="P-loop_NTPase"/>
</dbReference>
<feature type="compositionally biased region" description="Basic residues" evidence="7">
    <location>
        <begin position="685"/>
        <end position="695"/>
    </location>
</feature>
<evidence type="ECO:0000313" key="11">
    <source>
        <dbReference type="EMBL" id="KAK3879752.1"/>
    </source>
</evidence>
<evidence type="ECO:0000256" key="1">
    <source>
        <dbReference type="ARBA" id="ARBA00012552"/>
    </source>
</evidence>
<dbReference type="PROSITE" id="PS51194">
    <property type="entry name" value="HELICASE_CTER"/>
    <property type="match status" value="1"/>
</dbReference>
<dbReference type="SMART" id="SM00490">
    <property type="entry name" value="HELICc"/>
    <property type="match status" value="1"/>
</dbReference>
<feature type="compositionally biased region" description="Acidic residues" evidence="7">
    <location>
        <begin position="134"/>
        <end position="150"/>
    </location>
</feature>
<dbReference type="EC" id="3.6.4.13" evidence="1"/>
<evidence type="ECO:0000256" key="5">
    <source>
        <dbReference type="ARBA" id="ARBA00022840"/>
    </source>
</evidence>
<reference evidence="11" key="1">
    <citation type="submission" date="2023-10" db="EMBL/GenBank/DDBJ databases">
        <title>Genome assemblies of two species of porcelain crab, Petrolisthes cinctipes and Petrolisthes manimaculis (Anomura: Porcellanidae).</title>
        <authorList>
            <person name="Angst P."/>
        </authorList>
    </citation>
    <scope>NUCLEOTIDE SEQUENCE</scope>
    <source>
        <strain evidence="11">PB745_01</strain>
        <tissue evidence="11">Gill</tissue>
    </source>
</reference>
<dbReference type="InterPro" id="IPR001650">
    <property type="entry name" value="Helicase_C-like"/>
</dbReference>
<dbReference type="AlphaFoldDB" id="A0AAE1FV53"/>
<evidence type="ECO:0000256" key="4">
    <source>
        <dbReference type="ARBA" id="ARBA00022806"/>
    </source>
</evidence>
<dbReference type="CDD" id="cd17947">
    <property type="entry name" value="DEADc_DDX27"/>
    <property type="match status" value="1"/>
</dbReference>
<dbReference type="Proteomes" id="UP001286313">
    <property type="component" value="Unassembled WGS sequence"/>
</dbReference>
<dbReference type="InterPro" id="IPR014001">
    <property type="entry name" value="Helicase_ATP-bd"/>
</dbReference>
<sequence>MGRNYKNKGRAPEPTRKKSRSRRGRKIDPEFGAATIESDEEVDRLSASESEDDGLEISYWRKNEDNTDKTFYKDFTEGVSAFDYPKNSWDSVFKYLKNSLQSNTNRTMDTIKRIREAEQRIAARRKEEKLQQNVDDDEIKEDPDASNDLEEEREILWADEDFSEEFLFDTRKDRVKVNEADMKRKEKKMERPDHRRKSKQDLQLEDEVAKCFEDAPDTNQDLTFAAIGLTAPLNKAIDHIGYNDPTPIQTATIPLALQGRDICACAATGTGKTAAYMLPILERLLLAPRKELMTRVLILVPTRELGVQVFRVSNSLAKYTKLTFALSVGGLDLETQESELMKCPDIVIATPGRLIDHVLNCPGFDLINIEVLVLDEADRMVQKTFEEQVKEVIHKCAPNRQVMLFSATMTVRIKELAMLALRNPVKVFVNENTDVAQNLRQEFIRLKKPSERDATLVYLIMRSFPSSCLIFTDQRTEVHRLFVLLTILGVKVGEVHAKISQASRLLYLKRFSEGELDVLVATDVAARGLDIGGVKTIINHTMPVNYEIYVHRVGRTARANLSGRAISLVSQAQFHMLRRIKKSSKRSLFERIINKDLLAKYHEKVKKLKGNVEMVIHEEKNRYDEERLDKEVEQMERDIKTAEQKLKAPDGKKEETEEEKPERQWFLSEKDLIIAKTRELVEVGKKRRIMQKRQKNNQNKNGKQTPGVKKDVQPQQEINKSEKNIHKKNPNKYKMQINPFENEDVPVKIKRKNMSSFAVELADVSSKSVKKFRAGPSYSERKEAFQEMNPNKKFNPKKKRK</sequence>
<feature type="region of interest" description="Disordered" evidence="7">
    <location>
        <begin position="761"/>
        <end position="801"/>
    </location>
</feature>